<dbReference type="PROSITE" id="PS50935">
    <property type="entry name" value="SSB"/>
    <property type="match status" value="1"/>
</dbReference>
<keyword evidence="1 2" id="KW-0238">DNA-binding</keyword>
<accession>A0A7X9SRA9</accession>
<dbReference type="Gene3D" id="2.40.50.140">
    <property type="entry name" value="Nucleic acid-binding proteins"/>
    <property type="match status" value="1"/>
</dbReference>
<evidence type="ECO:0000313" key="6">
    <source>
        <dbReference type="Proteomes" id="UP000587880"/>
    </source>
</evidence>
<dbReference type="PANTHER" id="PTHR10302:SF27">
    <property type="entry name" value="SINGLE-STRANDED DNA-BINDING PROTEIN"/>
    <property type="match status" value="1"/>
</dbReference>
<evidence type="ECO:0000256" key="3">
    <source>
        <dbReference type="RuleBase" id="RU000524"/>
    </source>
</evidence>
<dbReference type="CDD" id="cd04496">
    <property type="entry name" value="SSB_OBF"/>
    <property type="match status" value="1"/>
</dbReference>
<name>A0A7X9SRA9_CLOBE</name>
<evidence type="ECO:0000256" key="4">
    <source>
        <dbReference type="SAM" id="MobiDB-lite"/>
    </source>
</evidence>
<dbReference type="EMBL" id="JABAGD010000036">
    <property type="protein sequence ID" value="NMF06549.1"/>
    <property type="molecule type" value="Genomic_DNA"/>
</dbReference>
<organism evidence="5 6">
    <name type="scientific">Clostridium beijerinckii</name>
    <name type="common">Clostridium MP</name>
    <dbReference type="NCBI Taxonomy" id="1520"/>
    <lineage>
        <taxon>Bacteria</taxon>
        <taxon>Bacillati</taxon>
        <taxon>Bacillota</taxon>
        <taxon>Clostridia</taxon>
        <taxon>Eubacteriales</taxon>
        <taxon>Clostridiaceae</taxon>
        <taxon>Clostridium</taxon>
    </lineage>
</organism>
<dbReference type="GO" id="GO:0003697">
    <property type="term" value="F:single-stranded DNA binding"/>
    <property type="evidence" value="ECO:0007669"/>
    <property type="project" value="UniProtKB-UniRule"/>
</dbReference>
<feature type="region of interest" description="Disordered" evidence="4">
    <location>
        <begin position="122"/>
        <end position="146"/>
    </location>
</feature>
<sequence>MKRKIRFSKKRAEGKRVNKSILIGRLTNDANLSYVGAKQTAKATFNIAVNDGYGENAKAYYIPIVVWGKSAESVANYTRKGSKVGIFGKIVTRSYDDPQGVKKYITEVVAEPVGGVEFLDNKGSSSNENTKFNSDITPVDNGDMPF</sequence>
<dbReference type="InterPro" id="IPR012340">
    <property type="entry name" value="NA-bd_OB-fold"/>
</dbReference>
<evidence type="ECO:0000256" key="1">
    <source>
        <dbReference type="ARBA" id="ARBA00023125"/>
    </source>
</evidence>
<dbReference type="GO" id="GO:0006260">
    <property type="term" value="P:DNA replication"/>
    <property type="evidence" value="ECO:0007669"/>
    <property type="project" value="InterPro"/>
</dbReference>
<dbReference type="GO" id="GO:0009295">
    <property type="term" value="C:nucleoid"/>
    <property type="evidence" value="ECO:0007669"/>
    <property type="project" value="TreeGrafter"/>
</dbReference>
<dbReference type="AlphaFoldDB" id="A0A7X9SRA9"/>
<dbReference type="Proteomes" id="UP000587880">
    <property type="component" value="Unassembled WGS sequence"/>
</dbReference>
<dbReference type="HAMAP" id="MF_00984">
    <property type="entry name" value="SSB"/>
    <property type="match status" value="1"/>
</dbReference>
<reference evidence="5 6" key="1">
    <citation type="submission" date="2020-04" db="EMBL/GenBank/DDBJ databases">
        <authorList>
            <person name="Hitch T.C.A."/>
            <person name="Wylensek D."/>
            <person name="Clavel T."/>
        </authorList>
    </citation>
    <scope>NUCLEOTIDE SEQUENCE [LARGE SCALE GENOMIC DNA]</scope>
    <source>
        <strain evidence="5 6">WB01_NA02</strain>
    </source>
</reference>
<dbReference type="InterPro" id="IPR011344">
    <property type="entry name" value="ssDNA-bd"/>
</dbReference>
<dbReference type="SUPFAM" id="SSF50249">
    <property type="entry name" value="Nucleic acid-binding proteins"/>
    <property type="match status" value="1"/>
</dbReference>
<feature type="compositionally biased region" description="Polar residues" evidence="4">
    <location>
        <begin position="122"/>
        <end position="136"/>
    </location>
</feature>
<protein>
    <recommendedName>
        <fullName evidence="2 3">Single-stranded DNA-binding protein</fullName>
        <shortName evidence="2">SSB</shortName>
    </recommendedName>
</protein>
<comment type="caution">
    <text evidence="5">The sequence shown here is derived from an EMBL/GenBank/DDBJ whole genome shotgun (WGS) entry which is preliminary data.</text>
</comment>
<comment type="subunit">
    <text evidence="2">Homotetramer.</text>
</comment>
<dbReference type="PANTHER" id="PTHR10302">
    <property type="entry name" value="SINGLE-STRANDED DNA-BINDING PROTEIN"/>
    <property type="match status" value="1"/>
</dbReference>
<dbReference type="NCBIfam" id="TIGR00621">
    <property type="entry name" value="ssb"/>
    <property type="match status" value="1"/>
</dbReference>
<dbReference type="Pfam" id="PF00436">
    <property type="entry name" value="SSB"/>
    <property type="match status" value="1"/>
</dbReference>
<proteinExistence type="inferred from homology"/>
<evidence type="ECO:0000256" key="2">
    <source>
        <dbReference type="HAMAP-Rule" id="MF_00984"/>
    </source>
</evidence>
<gene>
    <name evidence="5" type="ORF">HF849_17680</name>
</gene>
<comment type="caution">
    <text evidence="2">Lacks conserved residue(s) required for the propagation of feature annotation.</text>
</comment>
<evidence type="ECO:0000313" key="5">
    <source>
        <dbReference type="EMBL" id="NMF06549.1"/>
    </source>
</evidence>
<dbReference type="InterPro" id="IPR000424">
    <property type="entry name" value="Primosome_PriB/ssb"/>
</dbReference>